<evidence type="ECO:0000256" key="1">
    <source>
        <dbReference type="ARBA" id="ARBA00004651"/>
    </source>
</evidence>
<dbReference type="PANTHER" id="PTHR30485:SF0">
    <property type="entry name" value="NI_FE-HYDROGENASE 1 B-TYPE CYTOCHROME SUBUNIT-RELATED"/>
    <property type="match status" value="1"/>
</dbReference>
<dbReference type="Proteomes" id="UP000435036">
    <property type="component" value="Unassembled WGS sequence"/>
</dbReference>
<evidence type="ECO:0000256" key="6">
    <source>
        <dbReference type="ARBA" id="ARBA00022692"/>
    </source>
</evidence>
<dbReference type="RefSeq" id="WP_160369228.1">
    <property type="nucleotide sequence ID" value="NZ_WSQA01000007.1"/>
</dbReference>
<evidence type="ECO:0000256" key="3">
    <source>
        <dbReference type="ARBA" id="ARBA00022448"/>
    </source>
</evidence>
<evidence type="ECO:0000256" key="8">
    <source>
        <dbReference type="ARBA" id="ARBA00022982"/>
    </source>
</evidence>
<dbReference type="InterPro" id="IPR000516">
    <property type="entry name" value="Ni-dep_Hydgase_cyt-B"/>
</dbReference>
<feature type="transmembrane region" description="Helical" evidence="12">
    <location>
        <begin position="76"/>
        <end position="94"/>
    </location>
</feature>
<dbReference type="PANTHER" id="PTHR30485">
    <property type="entry name" value="NI/FE-HYDROGENASE 1 B-TYPE CYTOCHROME SUBUNIT"/>
    <property type="match status" value="1"/>
</dbReference>
<dbReference type="AlphaFoldDB" id="A0A6N8L0G3"/>
<evidence type="ECO:0000256" key="5">
    <source>
        <dbReference type="ARBA" id="ARBA00022617"/>
    </source>
</evidence>
<keyword evidence="3" id="KW-0813">Transport</keyword>
<dbReference type="InterPro" id="IPR016174">
    <property type="entry name" value="Di-haem_cyt_TM"/>
</dbReference>
<dbReference type="GO" id="GO:0022904">
    <property type="term" value="P:respiratory electron transport chain"/>
    <property type="evidence" value="ECO:0007669"/>
    <property type="project" value="InterPro"/>
</dbReference>
<evidence type="ECO:0000259" key="13">
    <source>
        <dbReference type="Pfam" id="PF01292"/>
    </source>
</evidence>
<evidence type="ECO:0000256" key="9">
    <source>
        <dbReference type="ARBA" id="ARBA00022989"/>
    </source>
</evidence>
<keyword evidence="10" id="KW-0408">Iron</keyword>
<feature type="transmembrane region" description="Helical" evidence="12">
    <location>
        <begin position="115"/>
        <end position="135"/>
    </location>
</feature>
<evidence type="ECO:0000313" key="14">
    <source>
        <dbReference type="EMBL" id="MVZ62499.1"/>
    </source>
</evidence>
<protein>
    <submittedName>
        <fullName evidence="14">Cytochrome b/b6 domain-containing protein</fullName>
    </submittedName>
</protein>
<proteinExistence type="inferred from homology"/>
<dbReference type="GO" id="GO:0005886">
    <property type="term" value="C:plasma membrane"/>
    <property type="evidence" value="ECO:0007669"/>
    <property type="project" value="UniProtKB-SubCell"/>
</dbReference>
<dbReference type="GO" id="GO:0009055">
    <property type="term" value="F:electron transfer activity"/>
    <property type="evidence" value="ECO:0007669"/>
    <property type="project" value="InterPro"/>
</dbReference>
<dbReference type="OrthoDB" id="5615941at2"/>
<evidence type="ECO:0000256" key="4">
    <source>
        <dbReference type="ARBA" id="ARBA00022475"/>
    </source>
</evidence>
<comment type="caution">
    <text evidence="14">The sequence shown here is derived from an EMBL/GenBank/DDBJ whole genome shotgun (WGS) entry which is preliminary data.</text>
</comment>
<keyword evidence="6 12" id="KW-0812">Transmembrane</keyword>
<keyword evidence="7" id="KW-0479">Metal-binding</keyword>
<dbReference type="PROSITE" id="PS00882">
    <property type="entry name" value="NI_HGENASE_CYTB_1"/>
    <property type="match status" value="1"/>
</dbReference>
<dbReference type="SUPFAM" id="SSF81342">
    <property type="entry name" value="Transmembrane di-heme cytochromes"/>
    <property type="match status" value="1"/>
</dbReference>
<reference evidence="14 15" key="1">
    <citation type="submission" date="2019-12" db="EMBL/GenBank/DDBJ databases">
        <authorList>
            <person name="Dong K."/>
        </authorList>
    </citation>
    <scope>NUCLEOTIDE SEQUENCE [LARGE SCALE GENOMIC DNA]</scope>
    <source>
        <strain evidence="14 15">JCM 31225</strain>
    </source>
</reference>
<dbReference type="InterPro" id="IPR011577">
    <property type="entry name" value="Cyt_b561_bac/Ni-Hgenase"/>
</dbReference>
<accession>A0A6N8L0G3</accession>
<dbReference type="PRINTS" id="PR00161">
    <property type="entry name" value="NIHGNASECYTB"/>
</dbReference>
<dbReference type="Gene3D" id="1.20.950.20">
    <property type="entry name" value="Transmembrane di-heme cytochromes, Chain C"/>
    <property type="match status" value="1"/>
</dbReference>
<organism evidence="14 15">
    <name type="scientific">Sphingobacterium humi</name>
    <dbReference type="NCBI Taxonomy" id="1796905"/>
    <lineage>
        <taxon>Bacteria</taxon>
        <taxon>Pseudomonadati</taxon>
        <taxon>Bacteroidota</taxon>
        <taxon>Sphingobacteriia</taxon>
        <taxon>Sphingobacteriales</taxon>
        <taxon>Sphingobacteriaceae</taxon>
        <taxon>Sphingobacterium</taxon>
    </lineage>
</organism>
<dbReference type="EMBL" id="WSQA01000007">
    <property type="protein sequence ID" value="MVZ62499.1"/>
    <property type="molecule type" value="Genomic_DNA"/>
</dbReference>
<evidence type="ECO:0000256" key="7">
    <source>
        <dbReference type="ARBA" id="ARBA00022723"/>
    </source>
</evidence>
<dbReference type="Pfam" id="PF01292">
    <property type="entry name" value="Ni_hydr_CYTB"/>
    <property type="match status" value="1"/>
</dbReference>
<sequence>METKPVKKFTAFHRLLHWIMAIAMPVLFITGFLRMYWMSKGIIISSVESNIANVSKEQLGNIVKSIRSPMWEWHELFAHIMIFSFLARIIYMLVKGIRFPNPFKSQIPMKERLQGLTYVYFYVFVFISAVTGIAIEKGFFTAYKETIETVHKWGLYWFPIFILLHIGGIFLAERGRQKGISSKMIGGD</sequence>
<feature type="transmembrane region" description="Helical" evidence="12">
    <location>
        <begin position="15"/>
        <end position="37"/>
    </location>
</feature>
<evidence type="ECO:0000256" key="10">
    <source>
        <dbReference type="ARBA" id="ARBA00023004"/>
    </source>
</evidence>
<keyword evidence="11 12" id="KW-0472">Membrane</keyword>
<evidence type="ECO:0000313" key="15">
    <source>
        <dbReference type="Proteomes" id="UP000435036"/>
    </source>
</evidence>
<dbReference type="GO" id="GO:0020037">
    <property type="term" value="F:heme binding"/>
    <property type="evidence" value="ECO:0007669"/>
    <property type="project" value="TreeGrafter"/>
</dbReference>
<keyword evidence="4" id="KW-1003">Cell membrane</keyword>
<feature type="transmembrane region" description="Helical" evidence="12">
    <location>
        <begin position="155"/>
        <end position="172"/>
    </location>
</feature>
<evidence type="ECO:0000256" key="11">
    <source>
        <dbReference type="ARBA" id="ARBA00023136"/>
    </source>
</evidence>
<name>A0A6N8L0G3_9SPHI</name>
<dbReference type="GO" id="GO:0005506">
    <property type="term" value="F:iron ion binding"/>
    <property type="evidence" value="ECO:0007669"/>
    <property type="project" value="InterPro"/>
</dbReference>
<gene>
    <name evidence="14" type="ORF">GQF63_10730</name>
</gene>
<keyword evidence="5" id="KW-0349">Heme</keyword>
<comment type="similarity">
    <text evidence="2">Belongs to the HupC/HyaC/HydC family.</text>
</comment>
<keyword evidence="8" id="KW-0249">Electron transport</keyword>
<evidence type="ECO:0000256" key="12">
    <source>
        <dbReference type="SAM" id="Phobius"/>
    </source>
</evidence>
<comment type="subcellular location">
    <subcellularLocation>
        <location evidence="1">Cell membrane</location>
        <topology evidence="1">Multi-pass membrane protein</topology>
    </subcellularLocation>
</comment>
<keyword evidence="15" id="KW-1185">Reference proteome</keyword>
<keyword evidence="9 12" id="KW-1133">Transmembrane helix</keyword>
<evidence type="ECO:0000256" key="2">
    <source>
        <dbReference type="ARBA" id="ARBA00008622"/>
    </source>
</evidence>
<feature type="domain" description="Cytochrome b561 bacterial/Ni-hydrogenase" evidence="13">
    <location>
        <begin position="9"/>
        <end position="187"/>
    </location>
</feature>
<dbReference type="InterPro" id="IPR051542">
    <property type="entry name" value="Hydrogenase_cytochrome"/>
</dbReference>